<gene>
    <name evidence="5" type="ORF">SAPIO_CDS6124</name>
</gene>
<dbReference type="InterPro" id="IPR036322">
    <property type="entry name" value="WD40_repeat_dom_sf"/>
</dbReference>
<dbReference type="OMA" id="HANIHSF"/>
<dbReference type="Gene3D" id="3.40.50.300">
    <property type="entry name" value="P-loop containing nucleotide triphosphate hydrolases"/>
    <property type="match status" value="1"/>
</dbReference>
<evidence type="ECO:0000259" key="4">
    <source>
        <dbReference type="Pfam" id="PF24883"/>
    </source>
</evidence>
<evidence type="ECO:0000313" key="5">
    <source>
        <dbReference type="EMBL" id="KEZ42265.1"/>
    </source>
</evidence>
<dbReference type="EMBL" id="JOWA01000100">
    <property type="protein sequence ID" value="KEZ42265.1"/>
    <property type="molecule type" value="Genomic_DNA"/>
</dbReference>
<dbReference type="InterPro" id="IPR054471">
    <property type="entry name" value="GPIID_WHD"/>
</dbReference>
<evidence type="ECO:0000259" key="3">
    <source>
        <dbReference type="Pfam" id="PF22939"/>
    </source>
</evidence>
<dbReference type="KEGG" id="sapo:SAPIO_CDS6124"/>
<dbReference type="InterPro" id="IPR015943">
    <property type="entry name" value="WD40/YVTN_repeat-like_dom_sf"/>
</dbReference>
<feature type="region of interest" description="Disordered" evidence="2">
    <location>
        <begin position="1"/>
        <end position="45"/>
    </location>
</feature>
<dbReference type="InterPro" id="IPR001680">
    <property type="entry name" value="WD40_rpt"/>
</dbReference>
<keyword evidence="6" id="KW-1185">Reference proteome</keyword>
<keyword evidence="1" id="KW-0677">Repeat</keyword>
<dbReference type="Gene3D" id="2.130.10.10">
    <property type="entry name" value="YVTN repeat-like/Quinoprotein amine dehydrogenase"/>
    <property type="match status" value="3"/>
</dbReference>
<evidence type="ECO:0000256" key="2">
    <source>
        <dbReference type="SAM" id="MobiDB-lite"/>
    </source>
</evidence>
<organism evidence="5 6">
    <name type="scientific">Pseudallescheria apiosperma</name>
    <name type="common">Scedosporium apiospermum</name>
    <dbReference type="NCBI Taxonomy" id="563466"/>
    <lineage>
        <taxon>Eukaryota</taxon>
        <taxon>Fungi</taxon>
        <taxon>Dikarya</taxon>
        <taxon>Ascomycota</taxon>
        <taxon>Pezizomycotina</taxon>
        <taxon>Sordariomycetes</taxon>
        <taxon>Hypocreomycetidae</taxon>
        <taxon>Microascales</taxon>
        <taxon>Microascaceae</taxon>
        <taxon>Scedosporium</taxon>
    </lineage>
</organism>
<dbReference type="InterPro" id="IPR027417">
    <property type="entry name" value="P-loop_NTPase"/>
</dbReference>
<comment type="caution">
    <text evidence="5">The sequence shown here is derived from an EMBL/GenBank/DDBJ whole genome shotgun (WGS) entry which is preliminary data.</text>
</comment>
<dbReference type="GeneID" id="27725196"/>
<dbReference type="Proteomes" id="UP000028545">
    <property type="component" value="Unassembled WGS sequence"/>
</dbReference>
<dbReference type="VEuPathDB" id="FungiDB:SAPIO_CDS6124"/>
<proteinExistence type="predicted"/>
<reference evidence="5 6" key="1">
    <citation type="journal article" date="2014" name="Genome Announc.">
        <title>Draft genome sequence of the pathogenic fungus Scedosporium apiospermum.</title>
        <authorList>
            <person name="Vandeputte P."/>
            <person name="Ghamrawi S."/>
            <person name="Rechenmann M."/>
            <person name="Iltis A."/>
            <person name="Giraud S."/>
            <person name="Fleury M."/>
            <person name="Thornton C."/>
            <person name="Delhaes L."/>
            <person name="Meyer W."/>
            <person name="Papon N."/>
            <person name="Bouchara J.P."/>
        </authorList>
    </citation>
    <scope>NUCLEOTIDE SEQUENCE [LARGE SCALE GENOMIC DNA]</scope>
    <source>
        <strain evidence="5 6">IHEM 14462</strain>
    </source>
</reference>
<dbReference type="Pfam" id="PF22939">
    <property type="entry name" value="WHD_GPIID"/>
    <property type="match status" value="1"/>
</dbReference>
<name>A0A084G4K3_PSEDA</name>
<evidence type="ECO:0000313" key="6">
    <source>
        <dbReference type="Proteomes" id="UP000028545"/>
    </source>
</evidence>
<dbReference type="OrthoDB" id="194358at2759"/>
<feature type="compositionally biased region" description="Polar residues" evidence="2">
    <location>
        <begin position="25"/>
        <end position="38"/>
    </location>
</feature>
<sequence>MANDERALPSRQRALSPDKDGVLSDSATLFSESSQGPSSDAGRFKQDEERKSIFSFRRSLTSVWSNRHPSATTLDETRGPLGLRLLASSPEPLIDLIFVHGLRGGSIRTWQKEPDPQYFWPKYWLPLEPEFSHANIHSFGIKCIFFLATPHRGSDYAAILNRILRVTEMTGLSTAREYVKDLTAGSTSTQLINDEFGKFAHELAIYSFYETLETKIGVSSALIVDKTSAVLAVVKNENDSQEQLRVVKSLLKPAPSLEEHHERLAGSCTWIEERQDFLDWRDSDVDFHEGRDYPPSIYWVTANPGVGKTILASHVTSQLKELCVQNSVHFFRFGKKESHSLATCLRAIAYQMATTNAAVRGALAELYRNDCTFDQDDARAVWLKIFTSCIFQVAMFAPYYWVLDAVDECVKYVDFFALLRGVKPRFPLRIFITSRNLPETQKIMRYLGDCEIVTVEIPITNTMNDIDLFVQNRMKDFPMDSGTEKDDLARQILEKSGGSFLWVRLVMDELECVNGYESMLEIIQGIPEGMIGYYARATSDMAANKREKHIAQAILLWVALAARPLTVFELSHALELDINVRFPSAKSAIEGLCGNLVCVDKATDIAHIIHSTAREFLLTEDAGEFQIRRSKGHERIALVCLRLLVGPQMQPPRNRRLHRQKQPQRLPPPLLDYAMTQFSEHVYWASAESDELLTALNRFLTTTVLSWVEKVVGKKDLYRLIRTAKNLKAYLDRRGKYRSPLNQHVQRIDSWATDISRLATKFGRALVSSPSAIYFLIPPLCPAQSAIYQQFGRTHDGLLVSGNLTQQWDDCISTTTFENEAGAAVAAGNNLIAVGFESGNIQLFNHRSCQKVQAIKQDSWVDRLYFDPLGTYLVSCSRKFIFLWDLDGKMRWKARIRAQCLLLASSPGYLFAVTHQGYSFKWDIITGEMLEKQSYRYRPPPNSETNIHSSKAPFAASISPGLELLGLAYRNSPVCLFDFASGEFVGWAIDERSRAASQLIFNPDPDVGLLLIAYNESHLALYDSWSGALIHSREPDQNAVFNAVSCSPDGRTFATVDILGNLRLWDFESLTILYHVLTPGHTFRLLHFTSDGFNLVDIDDDEMRVWSPSALVRKTVEEEASTSDQAAVLPVMEGQFEMFRSSKISTVAAHSVVPFVLAGNQDGDVLLYSSNDGHLLESVYSHGAFITGIALTNGKTIASSDINNVVQVWELDLDEGRATKTRQLKFQVHLGVPVVQIMFDAAGEYLLISTATGDRTYSANDGSLVGDLTFTPERRMWRWAPLPSSFYPERFALLADGKLTTYSIENISSKTNSRELLLNYAAEPDSVVEGLQSLILAVEKEKRMALLTIKQRHGQFTSTLTCLVFQLSGIGEWDQDGAVSPSRTLPSSVCKQFLDLRRSNNDILFLHQNQWITSTDLTATNEQYTRHFIVPTDFVAGSLDIVPVQTADEGFTFCVRDKLTIVKNGMTFAEPQTAE</sequence>
<feature type="domain" description="Nephrocystin 3-like N-terminal" evidence="4">
    <location>
        <begin position="266"/>
        <end position="435"/>
    </location>
</feature>
<dbReference type="InterPro" id="IPR056884">
    <property type="entry name" value="NPHP3-like_N"/>
</dbReference>
<feature type="domain" description="GPI inositol-deacylase winged helix" evidence="3">
    <location>
        <begin position="540"/>
        <end position="625"/>
    </location>
</feature>
<dbReference type="SUPFAM" id="SSF52540">
    <property type="entry name" value="P-loop containing nucleoside triphosphate hydrolases"/>
    <property type="match status" value="1"/>
</dbReference>
<protein>
    <submittedName>
        <fullName evidence="5">Uncharacterized protein</fullName>
    </submittedName>
</protein>
<dbReference type="SMART" id="SM00320">
    <property type="entry name" value="WD40"/>
    <property type="match status" value="5"/>
</dbReference>
<dbReference type="Pfam" id="PF24883">
    <property type="entry name" value="NPHP3_N"/>
    <property type="match status" value="1"/>
</dbReference>
<evidence type="ECO:0000256" key="1">
    <source>
        <dbReference type="ARBA" id="ARBA00022737"/>
    </source>
</evidence>
<dbReference type="PANTHER" id="PTHR10039:SF16">
    <property type="entry name" value="GPI INOSITOL-DEACYLASE"/>
    <property type="match status" value="1"/>
</dbReference>
<dbReference type="RefSeq" id="XP_016642064.1">
    <property type="nucleotide sequence ID" value="XM_016788307.1"/>
</dbReference>
<dbReference type="SUPFAM" id="SSF50978">
    <property type="entry name" value="WD40 repeat-like"/>
    <property type="match status" value="1"/>
</dbReference>
<accession>A0A084G4K3</accession>
<dbReference type="HOGENOM" id="CLU_001384_1_0_1"/>
<dbReference type="PANTHER" id="PTHR10039">
    <property type="entry name" value="AMELOGENIN"/>
    <property type="match status" value="1"/>
</dbReference>